<evidence type="ECO:0000256" key="1">
    <source>
        <dbReference type="ARBA" id="ARBA00010923"/>
    </source>
</evidence>
<dbReference type="InterPro" id="IPR044946">
    <property type="entry name" value="Restrct_endonuc_typeI_TRD_sf"/>
</dbReference>
<keyword evidence="3" id="KW-0238">DNA-binding</keyword>
<dbReference type="InterPro" id="IPR052021">
    <property type="entry name" value="Type-I_RS_S_subunit"/>
</dbReference>
<evidence type="ECO:0000256" key="3">
    <source>
        <dbReference type="ARBA" id="ARBA00023125"/>
    </source>
</evidence>
<dbReference type="Gene3D" id="3.90.220.20">
    <property type="entry name" value="DNA methylase specificity domains"/>
    <property type="match status" value="2"/>
</dbReference>
<keyword evidence="6" id="KW-1185">Reference proteome</keyword>
<reference evidence="5 6" key="1">
    <citation type="submission" date="2020-01" db="EMBL/GenBank/DDBJ databases">
        <title>A novel Bacillus sp. from Pasinler.</title>
        <authorList>
            <person name="Adiguzel A."/>
            <person name="Ay H."/>
            <person name="Baltaci M.O."/>
        </authorList>
    </citation>
    <scope>NUCLEOTIDE SEQUENCE [LARGE SCALE GENOMIC DNA]</scope>
    <source>
        <strain evidence="5 6">P1</strain>
    </source>
</reference>
<evidence type="ECO:0000256" key="2">
    <source>
        <dbReference type="ARBA" id="ARBA00022747"/>
    </source>
</evidence>
<dbReference type="SUPFAM" id="SSF116734">
    <property type="entry name" value="DNA methylase specificity domain"/>
    <property type="match status" value="2"/>
</dbReference>
<comment type="caution">
    <text evidence="5">The sequence shown here is derived from an EMBL/GenBank/DDBJ whole genome shotgun (WGS) entry which is preliminary data.</text>
</comment>
<accession>A0ABX0A198</accession>
<evidence type="ECO:0000313" key="6">
    <source>
        <dbReference type="Proteomes" id="UP000743899"/>
    </source>
</evidence>
<name>A0ABX0A198_9BACI</name>
<dbReference type="PANTHER" id="PTHR30408">
    <property type="entry name" value="TYPE-1 RESTRICTION ENZYME ECOKI SPECIFICITY PROTEIN"/>
    <property type="match status" value="1"/>
</dbReference>
<keyword evidence="5" id="KW-0378">Hydrolase</keyword>
<dbReference type="EMBL" id="JAACYS010000016">
    <property type="protein sequence ID" value="NCU17187.1"/>
    <property type="molecule type" value="Genomic_DNA"/>
</dbReference>
<organism evidence="5 6">
    <name type="scientific">Pallidibacillus pasinlerensis</name>
    <dbReference type="NCBI Taxonomy" id="2703818"/>
    <lineage>
        <taxon>Bacteria</taxon>
        <taxon>Bacillati</taxon>
        <taxon>Bacillota</taxon>
        <taxon>Bacilli</taxon>
        <taxon>Bacillales</taxon>
        <taxon>Bacillaceae</taxon>
        <taxon>Pallidibacillus</taxon>
    </lineage>
</organism>
<keyword evidence="2" id="KW-0680">Restriction system</keyword>
<evidence type="ECO:0000313" key="5">
    <source>
        <dbReference type="EMBL" id="NCU17187.1"/>
    </source>
</evidence>
<gene>
    <name evidence="5" type="ORF">GW534_05290</name>
</gene>
<feature type="domain" description="Type I restriction modification DNA specificity" evidence="4">
    <location>
        <begin position="219"/>
        <end position="382"/>
    </location>
</feature>
<dbReference type="Pfam" id="PF01420">
    <property type="entry name" value="Methylase_S"/>
    <property type="match status" value="2"/>
</dbReference>
<feature type="domain" description="Type I restriction modification DNA specificity" evidence="4">
    <location>
        <begin position="5"/>
        <end position="180"/>
    </location>
</feature>
<evidence type="ECO:0000259" key="4">
    <source>
        <dbReference type="Pfam" id="PF01420"/>
    </source>
</evidence>
<protein>
    <submittedName>
        <fullName evidence="5">Restriction endonuclease subunit S</fullName>
    </submittedName>
</protein>
<dbReference type="InterPro" id="IPR000055">
    <property type="entry name" value="Restrct_endonuc_typeI_TRD"/>
</dbReference>
<keyword evidence="5" id="KW-0540">Nuclease</keyword>
<sequence length="425" mass="48420">MTSNDWKEVQLKDVILFNPRESIKKGTMAKKISMDKLAPYQKKITGFEYAEFKSGTKFKNGDTLLARITPCLENGKTAQVDILDDNEIGFGSTEFIVMREISGISDNDFIYYLAISDDFRNIAIKSMTGTSGRQRVQMDVLEQTKLLIPPLREQKAIANILSTLDEKIETNNKINKKLEEMAQALFKHWFVDFEFPNENGEPYKSSGGEMVESELGMIPKGWEICQLDDLVDIIDNRGKTPPLSQNKTNYPIIDVKALTGTDRIVNYDNCSKFVDKNTYETWFRSGHPKTGDILLSTVGSIGELKLFFGDKGCIAQNVVALRTKNISYLYLFQYMRHIKKQLISYNIGSVQPSIKITHVKKHKILVPKKDIEDSFTEIIKNISFLIFNNSIENQRLVSIRDNLLPKLMSGEIRVPLDNETLVEQS</sequence>
<dbReference type="GO" id="GO:0004519">
    <property type="term" value="F:endonuclease activity"/>
    <property type="evidence" value="ECO:0007669"/>
    <property type="project" value="UniProtKB-KW"/>
</dbReference>
<comment type="similarity">
    <text evidence="1">Belongs to the type-I restriction system S methylase family.</text>
</comment>
<dbReference type="Proteomes" id="UP000743899">
    <property type="component" value="Unassembled WGS sequence"/>
</dbReference>
<proteinExistence type="inferred from homology"/>
<dbReference type="CDD" id="cd17260">
    <property type="entry name" value="RMtype1_S_EcoEI-TRD1-CR1_like"/>
    <property type="match status" value="1"/>
</dbReference>
<keyword evidence="5" id="KW-0255">Endonuclease</keyword>
<dbReference type="RefSeq" id="WP_161920024.1">
    <property type="nucleotide sequence ID" value="NZ_JAACYS010000016.1"/>
</dbReference>
<dbReference type="PANTHER" id="PTHR30408:SF13">
    <property type="entry name" value="TYPE I RESTRICTION ENZYME HINDI SPECIFICITY SUBUNIT"/>
    <property type="match status" value="1"/>
</dbReference>